<sequence length="471" mass="52367">MKIERLKALSLTARLTLFFTLTSVCIVLGLGSLLMYAADQHFIDLDRFTLSDKQLLIKDILTKSRSQDDARKRLSEALNHHHGMYISAKGIDGSTLYSSDRFSPPGQVAPGLSQPDEQVTQRWQSQGREYRALRMQQSPGYDPTNALDVVVAIDTKHHDEFIAQLGRTLAIYTVLAMIASGMLSWFAAHQGLAPLRAMKSRAATVSGRQLDERMPVGSVPIEMADLAKELNSMLDRLQSDFQRLSDFSSDLAHELRTPISNLMTQTQVVLSSQRDTETYRDTLASNVEEFQRLARMVSDMLFLAKTERSFAIPQKEHFQASSEIQKLVEFYDAVAEEKFIRINVVGDDLITGDRLMFRRAVSNLLSNALRHTPSSGDVCISVRKAEPYIEVAVANSGEDIDPKVLPRLFDRFFRADPARAHPSSDGAGLGLSITRAIVEAHSGKVAVTSKHGRTCFTLSFPVGDRANPTHA</sequence>
<dbReference type="CDD" id="cd00082">
    <property type="entry name" value="HisKA"/>
    <property type="match status" value="1"/>
</dbReference>
<dbReference type="Gene3D" id="3.30.565.10">
    <property type="entry name" value="Histidine kinase-like ATPase, C-terminal domain"/>
    <property type="match status" value="1"/>
</dbReference>
<dbReference type="PRINTS" id="PR00344">
    <property type="entry name" value="BCTRLSENSOR"/>
</dbReference>
<evidence type="ECO:0000256" key="2">
    <source>
        <dbReference type="ARBA" id="ARBA00004429"/>
    </source>
</evidence>
<dbReference type="CDD" id="cd06225">
    <property type="entry name" value="HAMP"/>
    <property type="match status" value="1"/>
</dbReference>
<dbReference type="InterPro" id="IPR005467">
    <property type="entry name" value="His_kinase_dom"/>
</dbReference>
<dbReference type="PANTHER" id="PTHR45436">
    <property type="entry name" value="SENSOR HISTIDINE KINASE YKOH"/>
    <property type="match status" value="1"/>
</dbReference>
<dbReference type="PROSITE" id="PS50109">
    <property type="entry name" value="HIS_KIN"/>
    <property type="match status" value="1"/>
</dbReference>
<dbReference type="InterPro" id="IPR036097">
    <property type="entry name" value="HisK_dim/P_sf"/>
</dbReference>
<dbReference type="Pfam" id="PF00672">
    <property type="entry name" value="HAMP"/>
    <property type="match status" value="1"/>
</dbReference>
<dbReference type="Pfam" id="PF02518">
    <property type="entry name" value="HATPase_c"/>
    <property type="match status" value="1"/>
</dbReference>
<evidence type="ECO:0000259" key="15">
    <source>
        <dbReference type="PROSITE" id="PS50109"/>
    </source>
</evidence>
<dbReference type="Gene3D" id="6.10.340.10">
    <property type="match status" value="1"/>
</dbReference>
<evidence type="ECO:0000256" key="11">
    <source>
        <dbReference type="ARBA" id="ARBA00022989"/>
    </source>
</evidence>
<dbReference type="Proteomes" id="UP000294593">
    <property type="component" value="Unassembled WGS sequence"/>
</dbReference>
<proteinExistence type="predicted"/>
<keyword evidence="4 14" id="KW-0997">Cell inner membrane</keyword>
<keyword evidence="7 14" id="KW-0812">Transmembrane</keyword>
<evidence type="ECO:0000256" key="10">
    <source>
        <dbReference type="ARBA" id="ARBA00022840"/>
    </source>
</evidence>
<evidence type="ECO:0000313" key="18">
    <source>
        <dbReference type="Proteomes" id="UP000294593"/>
    </source>
</evidence>
<keyword evidence="12 14" id="KW-0902">Two-component regulatory system</keyword>
<dbReference type="Pfam" id="PF21085">
    <property type="entry name" value="CusS"/>
    <property type="match status" value="1"/>
</dbReference>
<keyword evidence="18" id="KW-1185">Reference proteome</keyword>
<evidence type="ECO:0000256" key="14">
    <source>
        <dbReference type="RuleBase" id="RU364088"/>
    </source>
</evidence>
<evidence type="ECO:0000256" key="12">
    <source>
        <dbReference type="ARBA" id="ARBA00023012"/>
    </source>
</evidence>
<evidence type="ECO:0000256" key="1">
    <source>
        <dbReference type="ARBA" id="ARBA00000085"/>
    </source>
</evidence>
<keyword evidence="6 14" id="KW-0808">Transferase</keyword>
<comment type="catalytic activity">
    <reaction evidence="1 14">
        <text>ATP + protein L-histidine = ADP + protein N-phospho-L-histidine.</text>
        <dbReference type="EC" id="2.7.13.3"/>
    </reaction>
</comment>
<keyword evidence="10 14" id="KW-0067">ATP-binding</keyword>
<dbReference type="SUPFAM" id="SSF55874">
    <property type="entry name" value="ATPase domain of HSP90 chaperone/DNA topoisomerase II/histidine kinase"/>
    <property type="match status" value="1"/>
</dbReference>
<evidence type="ECO:0000256" key="9">
    <source>
        <dbReference type="ARBA" id="ARBA00022777"/>
    </source>
</evidence>
<evidence type="ECO:0000256" key="5">
    <source>
        <dbReference type="ARBA" id="ARBA00022553"/>
    </source>
</evidence>
<dbReference type="AlphaFoldDB" id="A0A4V3CUQ8"/>
<evidence type="ECO:0000256" key="6">
    <source>
        <dbReference type="ARBA" id="ARBA00022679"/>
    </source>
</evidence>
<comment type="subcellular location">
    <subcellularLocation>
        <location evidence="2">Cell inner membrane</location>
        <topology evidence="2">Multi-pass membrane protein</topology>
    </subcellularLocation>
</comment>
<dbReference type="InterPro" id="IPR050428">
    <property type="entry name" value="TCS_sensor_his_kinase"/>
</dbReference>
<evidence type="ECO:0000259" key="16">
    <source>
        <dbReference type="PROSITE" id="PS50885"/>
    </source>
</evidence>
<evidence type="ECO:0000256" key="4">
    <source>
        <dbReference type="ARBA" id="ARBA00022519"/>
    </source>
</evidence>
<dbReference type="NCBIfam" id="TIGR01386">
    <property type="entry name" value="cztS_silS_copS"/>
    <property type="match status" value="1"/>
</dbReference>
<feature type="transmembrane region" description="Helical" evidence="14">
    <location>
        <begin position="12"/>
        <end position="38"/>
    </location>
</feature>
<feature type="transmembrane region" description="Helical" evidence="14">
    <location>
        <begin position="169"/>
        <end position="188"/>
    </location>
</feature>
<dbReference type="InterPro" id="IPR003661">
    <property type="entry name" value="HisK_dim/P_dom"/>
</dbReference>
<evidence type="ECO:0000256" key="7">
    <source>
        <dbReference type="ARBA" id="ARBA00022692"/>
    </source>
</evidence>
<accession>A0A4V3CUQ8</accession>
<evidence type="ECO:0000256" key="8">
    <source>
        <dbReference type="ARBA" id="ARBA00022741"/>
    </source>
</evidence>
<keyword evidence="3 14" id="KW-1003">Cell membrane</keyword>
<keyword evidence="9 14" id="KW-0418">Kinase</keyword>
<dbReference type="RefSeq" id="WP_208110794.1">
    <property type="nucleotide sequence ID" value="NZ_SNXW01000012.1"/>
</dbReference>
<dbReference type="InterPro" id="IPR003594">
    <property type="entry name" value="HATPase_dom"/>
</dbReference>
<evidence type="ECO:0000256" key="13">
    <source>
        <dbReference type="ARBA" id="ARBA00023136"/>
    </source>
</evidence>
<dbReference type="PANTHER" id="PTHR45436:SF15">
    <property type="entry name" value="SENSOR HISTIDINE KINASE CUSS"/>
    <property type="match status" value="1"/>
</dbReference>
<dbReference type="GO" id="GO:0005886">
    <property type="term" value="C:plasma membrane"/>
    <property type="evidence" value="ECO:0007669"/>
    <property type="project" value="UniProtKB-SubCell"/>
</dbReference>
<organism evidence="17 18">
    <name type="scientific">Aquabacterium commune</name>
    <dbReference type="NCBI Taxonomy" id="70586"/>
    <lineage>
        <taxon>Bacteria</taxon>
        <taxon>Pseudomonadati</taxon>
        <taxon>Pseudomonadota</taxon>
        <taxon>Betaproteobacteria</taxon>
        <taxon>Burkholderiales</taxon>
        <taxon>Aquabacterium</taxon>
    </lineage>
</organism>
<dbReference type="Pfam" id="PF00512">
    <property type="entry name" value="HisKA"/>
    <property type="match status" value="1"/>
</dbReference>
<dbReference type="SMART" id="SM00388">
    <property type="entry name" value="HisKA"/>
    <property type="match status" value="1"/>
</dbReference>
<dbReference type="FunFam" id="1.10.287.130:FF:000001">
    <property type="entry name" value="Two-component sensor histidine kinase"/>
    <property type="match status" value="1"/>
</dbReference>
<evidence type="ECO:0000256" key="3">
    <source>
        <dbReference type="ARBA" id="ARBA00022475"/>
    </source>
</evidence>
<keyword evidence="11 14" id="KW-1133">Transmembrane helix</keyword>
<dbReference type="PROSITE" id="PS50885">
    <property type="entry name" value="HAMP"/>
    <property type="match status" value="1"/>
</dbReference>
<dbReference type="InterPro" id="IPR036890">
    <property type="entry name" value="HATPase_C_sf"/>
</dbReference>
<reference evidence="17 18" key="1">
    <citation type="submission" date="2019-03" db="EMBL/GenBank/DDBJ databases">
        <title>Genomic Encyclopedia of Type Strains, Phase IV (KMG-IV): sequencing the most valuable type-strain genomes for metagenomic binning, comparative biology and taxonomic classification.</title>
        <authorList>
            <person name="Goeker M."/>
        </authorList>
    </citation>
    <scope>NUCLEOTIDE SEQUENCE [LARGE SCALE GENOMIC DNA]</scope>
    <source>
        <strain evidence="17 18">DSM 11901</strain>
    </source>
</reference>
<dbReference type="GO" id="GO:0005524">
    <property type="term" value="F:ATP binding"/>
    <property type="evidence" value="ECO:0007669"/>
    <property type="project" value="UniProtKB-KW"/>
</dbReference>
<dbReference type="SUPFAM" id="SSF47384">
    <property type="entry name" value="Homodimeric domain of signal transducing histidine kinase"/>
    <property type="match status" value="1"/>
</dbReference>
<dbReference type="InterPro" id="IPR003660">
    <property type="entry name" value="HAMP_dom"/>
</dbReference>
<dbReference type="SMART" id="SM00387">
    <property type="entry name" value="HATPase_c"/>
    <property type="match status" value="1"/>
</dbReference>
<feature type="domain" description="HAMP" evidence="16">
    <location>
        <begin position="189"/>
        <end position="242"/>
    </location>
</feature>
<comment type="caution">
    <text evidence="17">The sequence shown here is derived from an EMBL/GenBank/DDBJ whole genome shotgun (WGS) entry which is preliminary data.</text>
</comment>
<dbReference type="Gene3D" id="1.10.287.130">
    <property type="match status" value="1"/>
</dbReference>
<dbReference type="InterPro" id="IPR006290">
    <property type="entry name" value="CztS_silS_copS"/>
</dbReference>
<protein>
    <recommendedName>
        <fullName evidence="14">Sensor protein</fullName>
        <ecNumber evidence="14">2.7.13.3</ecNumber>
    </recommendedName>
</protein>
<evidence type="ECO:0000313" key="17">
    <source>
        <dbReference type="EMBL" id="TDP79518.1"/>
    </source>
</evidence>
<keyword evidence="13 14" id="KW-0472">Membrane</keyword>
<dbReference type="EC" id="2.7.13.3" evidence="14"/>
<keyword evidence="5" id="KW-0597">Phosphoprotein</keyword>
<gene>
    <name evidence="17" type="ORF">EV672_1127</name>
</gene>
<keyword evidence="8 14" id="KW-0547">Nucleotide-binding</keyword>
<name>A0A4V3CUQ8_9BURK</name>
<dbReference type="EMBL" id="SNXW01000012">
    <property type="protein sequence ID" value="TDP79518.1"/>
    <property type="molecule type" value="Genomic_DNA"/>
</dbReference>
<feature type="domain" description="Histidine kinase" evidence="15">
    <location>
        <begin position="250"/>
        <end position="464"/>
    </location>
</feature>
<dbReference type="InterPro" id="IPR048590">
    <property type="entry name" value="CusS-like_sensor"/>
</dbReference>
<dbReference type="InterPro" id="IPR004358">
    <property type="entry name" value="Sig_transdc_His_kin-like_C"/>
</dbReference>
<dbReference type="GO" id="GO:0000155">
    <property type="term" value="F:phosphorelay sensor kinase activity"/>
    <property type="evidence" value="ECO:0007669"/>
    <property type="project" value="InterPro"/>
</dbReference>
<comment type="function">
    <text evidence="14">Member of a two-component regulatory system.</text>
</comment>
<dbReference type="SMART" id="SM00304">
    <property type="entry name" value="HAMP"/>
    <property type="match status" value="1"/>
</dbReference>